<dbReference type="EMBL" id="SSTM01000005">
    <property type="protein sequence ID" value="TJW09961.1"/>
    <property type="molecule type" value="Genomic_DNA"/>
</dbReference>
<dbReference type="PANTHER" id="PTHR37955:SF1">
    <property type="entry name" value="DEP DOMAIN-CONTAINING PROTEIN"/>
    <property type="match status" value="1"/>
</dbReference>
<dbReference type="Pfam" id="PF03595">
    <property type="entry name" value="SLAC1"/>
    <property type="match status" value="1"/>
</dbReference>
<dbReference type="Proteomes" id="UP000309454">
    <property type="component" value="Unassembled WGS sequence"/>
</dbReference>
<dbReference type="GO" id="GO:0046583">
    <property type="term" value="F:monoatomic cation efflux transmembrane transporter activity"/>
    <property type="evidence" value="ECO:0007669"/>
    <property type="project" value="TreeGrafter"/>
</dbReference>
<dbReference type="Gene3D" id="1.50.10.150">
    <property type="entry name" value="Voltage-dependent anion channel"/>
    <property type="match status" value="1"/>
</dbReference>
<evidence type="ECO:0000256" key="5">
    <source>
        <dbReference type="SAM" id="Phobius"/>
    </source>
</evidence>
<sequence length="329" mass="35758">MREKIKSVPIPTAGVALGLAALGNLLAPYSEVVHYGCGLLSFFLAAILAAKMIMFPSMIRDDFKNSILASVSATFFMTLMQLAGYLAPFAIAPAFGLWCAAVVGHFGLMAWFTGNYIRRFQLKEVFPTYFICYVGIIVASVTSPNFGMEALGSVIFWFGFVCYLVLLAVITARYLKHEIPEPARPLFCIYAAPMSLSLAGYLAVTSNPNPLFVAVLAVLAQALFALVLFHLPKFVALKFYPSYAAMTFPFVITATALGKALAALTAAGVAVPFLEAFQVLAFVETAFATFMVFYVFTHYMKFFFGTPKGHEVVEPAPVAMPVAIELDAE</sequence>
<keyword evidence="3 5" id="KW-1133">Transmembrane helix</keyword>
<gene>
    <name evidence="6" type="ORF">E5982_07745</name>
</gene>
<feature type="transmembrane region" description="Helical" evidence="5">
    <location>
        <begin position="210"/>
        <end position="231"/>
    </location>
</feature>
<evidence type="ECO:0000313" key="6">
    <source>
        <dbReference type="EMBL" id="TJW09961.1"/>
    </source>
</evidence>
<feature type="transmembrane region" description="Helical" evidence="5">
    <location>
        <begin position="187"/>
        <end position="204"/>
    </location>
</feature>
<feature type="transmembrane region" description="Helical" evidence="5">
    <location>
        <begin position="93"/>
        <end position="113"/>
    </location>
</feature>
<dbReference type="AlphaFoldDB" id="A0A4T9T907"/>
<dbReference type="InterPro" id="IPR052951">
    <property type="entry name" value="Tellurite_res_ion_channel"/>
</dbReference>
<feature type="transmembrane region" description="Helical" evidence="5">
    <location>
        <begin position="67"/>
        <end position="87"/>
    </location>
</feature>
<dbReference type="GO" id="GO:0005886">
    <property type="term" value="C:plasma membrane"/>
    <property type="evidence" value="ECO:0007669"/>
    <property type="project" value="TreeGrafter"/>
</dbReference>
<proteinExistence type="predicted"/>
<evidence type="ECO:0000256" key="3">
    <source>
        <dbReference type="ARBA" id="ARBA00022989"/>
    </source>
</evidence>
<dbReference type="InterPro" id="IPR038665">
    <property type="entry name" value="Voltage-dep_anion_channel_sf"/>
</dbReference>
<evidence type="ECO:0000313" key="7">
    <source>
        <dbReference type="Proteomes" id="UP000309454"/>
    </source>
</evidence>
<accession>A0A4T9T907</accession>
<feature type="transmembrane region" description="Helical" evidence="5">
    <location>
        <begin position="276"/>
        <end position="296"/>
    </location>
</feature>
<reference evidence="6 7" key="1">
    <citation type="submission" date="2019-04" db="EMBL/GenBank/DDBJ databases">
        <title>Microbes associate with the intestines of laboratory mice.</title>
        <authorList>
            <person name="Navarre W."/>
            <person name="Wong E."/>
            <person name="Huang K.C."/>
            <person name="Tropini C."/>
            <person name="Ng K."/>
            <person name="Yu B."/>
        </authorList>
    </citation>
    <scope>NUCLEOTIDE SEQUENCE [LARGE SCALE GENOMIC DNA]</scope>
    <source>
        <strain evidence="6 7">NM48_B13</strain>
    </source>
</reference>
<feature type="transmembrane region" description="Helical" evidence="5">
    <location>
        <begin position="154"/>
        <end position="175"/>
    </location>
</feature>
<dbReference type="PANTHER" id="PTHR37955">
    <property type="entry name" value="TELLURITE RESISTANCE PROTEIN TEHA"/>
    <property type="match status" value="1"/>
</dbReference>
<evidence type="ECO:0000256" key="4">
    <source>
        <dbReference type="ARBA" id="ARBA00023136"/>
    </source>
</evidence>
<feature type="transmembrane region" description="Helical" evidence="5">
    <location>
        <begin position="125"/>
        <end position="142"/>
    </location>
</feature>
<comment type="subcellular location">
    <subcellularLocation>
        <location evidence="1">Membrane</location>
        <topology evidence="1">Multi-pass membrane protein</topology>
    </subcellularLocation>
</comment>
<keyword evidence="2 5" id="KW-0812">Transmembrane</keyword>
<keyword evidence="4 5" id="KW-0472">Membrane</keyword>
<feature type="transmembrane region" description="Helical" evidence="5">
    <location>
        <begin position="243"/>
        <end position="270"/>
    </location>
</feature>
<dbReference type="OrthoDB" id="309023at2"/>
<evidence type="ECO:0000256" key="1">
    <source>
        <dbReference type="ARBA" id="ARBA00004141"/>
    </source>
</evidence>
<feature type="transmembrane region" description="Helical" evidence="5">
    <location>
        <begin position="33"/>
        <end position="55"/>
    </location>
</feature>
<name>A0A4T9T907_9ACTN</name>
<dbReference type="RefSeq" id="WP_136846025.1">
    <property type="nucleotide sequence ID" value="NZ_CANPEU010000018.1"/>
</dbReference>
<feature type="transmembrane region" description="Helical" evidence="5">
    <location>
        <begin position="7"/>
        <end position="27"/>
    </location>
</feature>
<protein>
    <submittedName>
        <fullName evidence="6">TDT family transporter</fullName>
    </submittedName>
</protein>
<evidence type="ECO:0000256" key="2">
    <source>
        <dbReference type="ARBA" id="ARBA00022692"/>
    </source>
</evidence>
<organism evidence="6 7">
    <name type="scientific">Parvibacter caecicola</name>
    <dbReference type="NCBI Taxonomy" id="747645"/>
    <lineage>
        <taxon>Bacteria</taxon>
        <taxon>Bacillati</taxon>
        <taxon>Actinomycetota</taxon>
        <taxon>Coriobacteriia</taxon>
        <taxon>Coriobacteriales</taxon>
        <taxon>Coriobacteriaceae</taxon>
        <taxon>Parvibacter</taxon>
    </lineage>
</organism>
<comment type="caution">
    <text evidence="6">The sequence shown here is derived from an EMBL/GenBank/DDBJ whole genome shotgun (WGS) entry which is preliminary data.</text>
</comment>
<dbReference type="CDD" id="cd09325">
    <property type="entry name" value="TDT_C4-dicarb_trans"/>
    <property type="match status" value="1"/>
</dbReference>
<keyword evidence="7" id="KW-1185">Reference proteome</keyword>
<dbReference type="InterPro" id="IPR004695">
    <property type="entry name" value="SLAC1/Mae1/Ssu1/TehA"/>
</dbReference>